<name>A0ABP3LHN0_9BURK</name>
<dbReference type="PRINTS" id="PR00039">
    <property type="entry name" value="HTHLYSR"/>
</dbReference>
<evidence type="ECO:0000259" key="5">
    <source>
        <dbReference type="PROSITE" id="PS50931"/>
    </source>
</evidence>
<evidence type="ECO:0000256" key="2">
    <source>
        <dbReference type="ARBA" id="ARBA00023015"/>
    </source>
</evidence>
<evidence type="ECO:0000256" key="1">
    <source>
        <dbReference type="ARBA" id="ARBA00009437"/>
    </source>
</evidence>
<organism evidence="6 7">
    <name type="scientific">Pigmentiphaga daeguensis</name>
    <dbReference type="NCBI Taxonomy" id="414049"/>
    <lineage>
        <taxon>Bacteria</taxon>
        <taxon>Pseudomonadati</taxon>
        <taxon>Pseudomonadota</taxon>
        <taxon>Betaproteobacteria</taxon>
        <taxon>Burkholderiales</taxon>
        <taxon>Alcaligenaceae</taxon>
        <taxon>Pigmentiphaga</taxon>
    </lineage>
</organism>
<dbReference type="PROSITE" id="PS50931">
    <property type="entry name" value="HTH_LYSR"/>
    <property type="match status" value="2"/>
</dbReference>
<reference evidence="7" key="1">
    <citation type="journal article" date="2019" name="Int. J. Syst. Evol. Microbiol.">
        <title>The Global Catalogue of Microorganisms (GCM) 10K type strain sequencing project: providing services to taxonomists for standard genome sequencing and annotation.</title>
        <authorList>
            <consortium name="The Broad Institute Genomics Platform"/>
            <consortium name="The Broad Institute Genome Sequencing Center for Infectious Disease"/>
            <person name="Wu L."/>
            <person name="Ma J."/>
        </authorList>
    </citation>
    <scope>NUCLEOTIDE SEQUENCE [LARGE SCALE GENOMIC DNA]</scope>
    <source>
        <strain evidence="7">JCM 14330</strain>
    </source>
</reference>
<dbReference type="InterPro" id="IPR036390">
    <property type="entry name" value="WH_DNA-bd_sf"/>
</dbReference>
<dbReference type="InterPro" id="IPR050950">
    <property type="entry name" value="HTH-type_LysR_regulators"/>
</dbReference>
<dbReference type="SUPFAM" id="SSF46785">
    <property type="entry name" value="Winged helix' DNA-binding domain"/>
    <property type="match status" value="2"/>
</dbReference>
<dbReference type="SUPFAM" id="SSF53850">
    <property type="entry name" value="Periplasmic binding protein-like II"/>
    <property type="match status" value="1"/>
</dbReference>
<dbReference type="InterPro" id="IPR000847">
    <property type="entry name" value="LysR_HTH_N"/>
</dbReference>
<sequence>MLHTKHLRPFLAVVRHGNLARASEELRRAQSAVSRSVQELEGWFGVALFERSARQWLLTDFGQALHRRTELAFAELQQACDTLCERYPESAPRLRTAPFFSLAVHERRLELLFAFTERKHISTAAAAVGVSQPAASMALYDLEASVGVPLFDRAHAGVALNECGELLLAHVKRALAQLRLAGTEISALKGVIEGQVVVGALPFSRPYVLPVAIGSVLARHPRLQVRTLEAPMDTLVAGLRLGDVDFLVGALPVEPLESALVVEQLMREPMVVLARRDHPLAGAAALDLADLMEAAWVLPRQGTPTREALGACLAQHGLPEPQVAVESSDISLIRGLLLETDMLSAASRQLFPHELRAGILVELPVVLVGTERSMGILRRTQEHSSPGAQLLIEAIRQVCRDESGEKDQRSAAARP</sequence>
<feature type="domain" description="HTH lysR-type" evidence="5">
    <location>
        <begin position="117"/>
        <end position="161"/>
    </location>
</feature>
<dbReference type="Gene3D" id="1.10.10.10">
    <property type="entry name" value="Winged helix-like DNA-binding domain superfamily/Winged helix DNA-binding domain"/>
    <property type="match status" value="2"/>
</dbReference>
<keyword evidence="4" id="KW-0804">Transcription</keyword>
<keyword evidence="2" id="KW-0805">Transcription regulation</keyword>
<evidence type="ECO:0000313" key="7">
    <source>
        <dbReference type="Proteomes" id="UP001501706"/>
    </source>
</evidence>
<dbReference type="Gene3D" id="3.40.190.290">
    <property type="match status" value="1"/>
</dbReference>
<evidence type="ECO:0000256" key="3">
    <source>
        <dbReference type="ARBA" id="ARBA00023125"/>
    </source>
</evidence>
<feature type="domain" description="HTH lysR-type" evidence="5">
    <location>
        <begin position="1"/>
        <end position="59"/>
    </location>
</feature>
<dbReference type="InterPro" id="IPR036388">
    <property type="entry name" value="WH-like_DNA-bd_sf"/>
</dbReference>
<dbReference type="InterPro" id="IPR005119">
    <property type="entry name" value="LysR_subst-bd"/>
</dbReference>
<comment type="similarity">
    <text evidence="1">Belongs to the LysR transcriptional regulatory family.</text>
</comment>
<gene>
    <name evidence="6" type="ORF">GCM10009097_17180</name>
</gene>
<evidence type="ECO:0000313" key="6">
    <source>
        <dbReference type="EMBL" id="GAA0501127.1"/>
    </source>
</evidence>
<keyword evidence="3" id="KW-0238">DNA-binding</keyword>
<dbReference type="Pfam" id="PF03466">
    <property type="entry name" value="LysR_substrate"/>
    <property type="match status" value="1"/>
</dbReference>
<dbReference type="Pfam" id="PF00126">
    <property type="entry name" value="HTH_1"/>
    <property type="match status" value="2"/>
</dbReference>
<keyword evidence="7" id="KW-1185">Reference proteome</keyword>
<dbReference type="EMBL" id="BAAAEN010000005">
    <property type="protein sequence ID" value="GAA0501127.1"/>
    <property type="molecule type" value="Genomic_DNA"/>
</dbReference>
<comment type="caution">
    <text evidence="6">The sequence shown here is derived from an EMBL/GenBank/DDBJ whole genome shotgun (WGS) entry which is preliminary data.</text>
</comment>
<protein>
    <submittedName>
        <fullName evidence="6">LysR family transcriptional regulator</fullName>
    </submittedName>
</protein>
<dbReference type="Proteomes" id="UP001501706">
    <property type="component" value="Unassembled WGS sequence"/>
</dbReference>
<accession>A0ABP3LHN0</accession>
<dbReference type="PANTHER" id="PTHR30419">
    <property type="entry name" value="HTH-TYPE TRANSCRIPTIONAL REGULATOR YBHD"/>
    <property type="match status" value="1"/>
</dbReference>
<dbReference type="PANTHER" id="PTHR30419:SF8">
    <property type="entry name" value="NITROGEN ASSIMILATION TRANSCRIPTIONAL ACTIVATOR-RELATED"/>
    <property type="match status" value="1"/>
</dbReference>
<evidence type="ECO:0000256" key="4">
    <source>
        <dbReference type="ARBA" id="ARBA00023163"/>
    </source>
</evidence>
<dbReference type="RefSeq" id="WP_132980731.1">
    <property type="nucleotide sequence ID" value="NZ_BAAAEN010000005.1"/>
</dbReference>
<proteinExistence type="inferred from homology"/>